<dbReference type="AlphaFoldDB" id="A0A183U8S6"/>
<accession>A0A183U8S6</accession>
<gene>
    <name evidence="1" type="ORF">TCNE_LOCUS4896</name>
</gene>
<reference evidence="1 2" key="2">
    <citation type="submission" date="2018-11" db="EMBL/GenBank/DDBJ databases">
        <authorList>
            <consortium name="Pathogen Informatics"/>
        </authorList>
    </citation>
    <scope>NUCLEOTIDE SEQUENCE [LARGE SCALE GENOMIC DNA]</scope>
</reference>
<evidence type="ECO:0000313" key="1">
    <source>
        <dbReference type="EMBL" id="VDM33090.1"/>
    </source>
</evidence>
<evidence type="ECO:0000313" key="2">
    <source>
        <dbReference type="Proteomes" id="UP000050794"/>
    </source>
</evidence>
<protein>
    <submittedName>
        <fullName evidence="1 3">Uncharacterized protein</fullName>
    </submittedName>
</protein>
<dbReference type="EMBL" id="UYWY01009711">
    <property type="protein sequence ID" value="VDM33090.1"/>
    <property type="molecule type" value="Genomic_DNA"/>
</dbReference>
<dbReference type="Proteomes" id="UP000050794">
    <property type="component" value="Unassembled WGS sequence"/>
</dbReference>
<reference evidence="3" key="1">
    <citation type="submission" date="2016-06" db="UniProtKB">
        <authorList>
            <consortium name="WormBaseParasite"/>
        </authorList>
    </citation>
    <scope>IDENTIFICATION</scope>
</reference>
<evidence type="ECO:0000313" key="3">
    <source>
        <dbReference type="WBParaSite" id="TCNE_0000489601-mRNA-1"/>
    </source>
</evidence>
<sequence length="72" mass="7785">MVALVDMEWEVDKVREVEEEEVVLGQDTGIDQCNTVRGPNEQAQLAPKQTPSATLAIAKIGMAGKSRDNICG</sequence>
<proteinExistence type="predicted"/>
<keyword evidence="2" id="KW-1185">Reference proteome</keyword>
<organism evidence="2 3">
    <name type="scientific">Toxocara canis</name>
    <name type="common">Canine roundworm</name>
    <dbReference type="NCBI Taxonomy" id="6265"/>
    <lineage>
        <taxon>Eukaryota</taxon>
        <taxon>Metazoa</taxon>
        <taxon>Ecdysozoa</taxon>
        <taxon>Nematoda</taxon>
        <taxon>Chromadorea</taxon>
        <taxon>Rhabditida</taxon>
        <taxon>Spirurina</taxon>
        <taxon>Ascaridomorpha</taxon>
        <taxon>Ascaridoidea</taxon>
        <taxon>Toxocaridae</taxon>
        <taxon>Toxocara</taxon>
    </lineage>
</organism>
<name>A0A183U8S6_TOXCA</name>
<dbReference type="WBParaSite" id="TCNE_0000489601-mRNA-1">
    <property type="protein sequence ID" value="TCNE_0000489601-mRNA-1"/>
    <property type="gene ID" value="TCNE_0000489601"/>
</dbReference>